<dbReference type="EMBL" id="FNLM01000034">
    <property type="protein sequence ID" value="SDU72833.1"/>
    <property type="molecule type" value="Genomic_DNA"/>
</dbReference>
<dbReference type="SUPFAM" id="SSF53822">
    <property type="entry name" value="Periplasmic binding protein-like I"/>
    <property type="match status" value="1"/>
</dbReference>
<dbReference type="OrthoDB" id="9773673at2"/>
<gene>
    <name evidence="6" type="ORF">SAMN04488548_1343841</name>
</gene>
<dbReference type="Pfam" id="PF13407">
    <property type="entry name" value="Peripla_BP_4"/>
    <property type="match status" value="1"/>
</dbReference>
<comment type="subcellular location">
    <subcellularLocation>
        <location evidence="1">Cell envelope</location>
    </subcellularLocation>
</comment>
<sequence length="390" mass="40520">MRLPLTRLARASAVLAGCTILITSCAEDGSSSDAIREIDTSGQSWSVDALLTDCAAPGVDPAGCVGPNSEGKYTSLSREQVTKPWQLCSVLPHMKDSTWIGINYGEVSQAKSLGVGLSTSDAGGYNNLSEQVSQVENCVSSGADAILLSAVSFESLNNAVKDAVAAGVPVIDVGNGVSSNEVAGHVLQDYVDMGRLIGEHLVSLDRPMRVALLPGPAGAGWAERSREGFEATIAGSQVTVADVKYGDTGKEVQLKLVEDVLASNPDIDALVGNAVMAEAATQVLGERGLADRIGVYTTYVTPELVELMGAGRANCGPSEQSSLIGQMAVDYAVRVLEDLPAPGAVERYAPVPVVVCGSAEGELANIDEFDMNGSFAPPSFRPNYSLKAAQ</sequence>
<dbReference type="GO" id="GO:0030246">
    <property type="term" value="F:carbohydrate binding"/>
    <property type="evidence" value="ECO:0007669"/>
    <property type="project" value="UniProtKB-ARBA"/>
</dbReference>
<feature type="chain" id="PRO_5010285335" evidence="4">
    <location>
        <begin position="27"/>
        <end position="390"/>
    </location>
</feature>
<dbReference type="STRING" id="158898.SAMN04488548_1343841"/>
<dbReference type="NCBIfam" id="NF008185">
    <property type="entry name" value="PRK10936.1"/>
    <property type="match status" value="1"/>
</dbReference>
<dbReference type="InterPro" id="IPR025997">
    <property type="entry name" value="SBP_2_dom"/>
</dbReference>
<accession>A0A1H2KVV5</accession>
<dbReference type="PANTHER" id="PTHR46847">
    <property type="entry name" value="D-ALLOSE-BINDING PERIPLASMIC PROTEIN-RELATED"/>
    <property type="match status" value="1"/>
</dbReference>
<dbReference type="RefSeq" id="WP_074852375.1">
    <property type="nucleotide sequence ID" value="NZ_FNLM01000034.1"/>
</dbReference>
<evidence type="ECO:0000256" key="2">
    <source>
        <dbReference type="ARBA" id="ARBA00007639"/>
    </source>
</evidence>
<dbReference type="GO" id="GO:0030313">
    <property type="term" value="C:cell envelope"/>
    <property type="evidence" value="ECO:0007669"/>
    <property type="project" value="UniProtKB-SubCell"/>
</dbReference>
<dbReference type="AlphaFoldDB" id="A0A1H2KVV5"/>
<proteinExistence type="inferred from homology"/>
<evidence type="ECO:0000256" key="3">
    <source>
        <dbReference type="ARBA" id="ARBA00022729"/>
    </source>
</evidence>
<dbReference type="PANTHER" id="PTHR46847:SF1">
    <property type="entry name" value="D-ALLOSE-BINDING PERIPLASMIC PROTEIN-RELATED"/>
    <property type="match status" value="1"/>
</dbReference>
<feature type="signal peptide" evidence="4">
    <location>
        <begin position="1"/>
        <end position="26"/>
    </location>
</feature>
<dbReference type="Gene3D" id="3.40.50.2300">
    <property type="match status" value="2"/>
</dbReference>
<organism evidence="6 7">
    <name type="scientific">Gordonia westfalica</name>
    <dbReference type="NCBI Taxonomy" id="158898"/>
    <lineage>
        <taxon>Bacteria</taxon>
        <taxon>Bacillati</taxon>
        <taxon>Actinomycetota</taxon>
        <taxon>Actinomycetes</taxon>
        <taxon>Mycobacteriales</taxon>
        <taxon>Gordoniaceae</taxon>
        <taxon>Gordonia</taxon>
    </lineage>
</organism>
<dbReference type="InterPro" id="IPR028082">
    <property type="entry name" value="Peripla_BP_I"/>
</dbReference>
<evidence type="ECO:0000313" key="6">
    <source>
        <dbReference type="EMBL" id="SDU72833.1"/>
    </source>
</evidence>
<evidence type="ECO:0000256" key="1">
    <source>
        <dbReference type="ARBA" id="ARBA00004196"/>
    </source>
</evidence>
<dbReference type="Proteomes" id="UP000183180">
    <property type="component" value="Unassembled WGS sequence"/>
</dbReference>
<evidence type="ECO:0000256" key="4">
    <source>
        <dbReference type="SAM" id="SignalP"/>
    </source>
</evidence>
<keyword evidence="3 4" id="KW-0732">Signal</keyword>
<feature type="domain" description="Periplasmic binding protein" evidence="5">
    <location>
        <begin position="92"/>
        <end position="337"/>
    </location>
</feature>
<name>A0A1H2KVV5_9ACTN</name>
<evidence type="ECO:0000259" key="5">
    <source>
        <dbReference type="Pfam" id="PF13407"/>
    </source>
</evidence>
<reference evidence="6 7" key="1">
    <citation type="submission" date="2016-10" db="EMBL/GenBank/DDBJ databases">
        <authorList>
            <person name="de Groot N.N."/>
        </authorList>
    </citation>
    <scope>NUCLEOTIDE SEQUENCE [LARGE SCALE GENOMIC DNA]</scope>
    <source>
        <strain evidence="6 7">DSM 44215</strain>
    </source>
</reference>
<dbReference type="CDD" id="cd06306">
    <property type="entry name" value="PBP1_TorT-like"/>
    <property type="match status" value="1"/>
</dbReference>
<dbReference type="PROSITE" id="PS51257">
    <property type="entry name" value="PROKAR_LIPOPROTEIN"/>
    <property type="match status" value="1"/>
</dbReference>
<evidence type="ECO:0000313" key="7">
    <source>
        <dbReference type="Proteomes" id="UP000183180"/>
    </source>
</evidence>
<comment type="similarity">
    <text evidence="2">Belongs to the bacterial solute-binding protein 2 family.</text>
</comment>
<protein>
    <submittedName>
        <fullName evidence="6">Monosaccharide ABC transporter substrate-binding protein, CUT2 family</fullName>
    </submittedName>
</protein>